<reference evidence="2 3" key="1">
    <citation type="submission" date="2019-05" db="EMBL/GenBank/DDBJ databases">
        <title>Mycolicibacterium sphagni ENV482 genome assembly.</title>
        <authorList>
            <person name="Chen W."/>
            <person name="Faulkner N.W."/>
            <person name="Hyman M.R."/>
        </authorList>
    </citation>
    <scope>NUCLEOTIDE SEQUENCE [LARGE SCALE GENOMIC DNA]</scope>
    <source>
        <strain evidence="2 3">ENV482</strain>
    </source>
</reference>
<accession>A0ABX2K1S4</accession>
<dbReference type="Proteomes" id="UP000708347">
    <property type="component" value="Unassembled WGS sequence"/>
</dbReference>
<dbReference type="InterPro" id="IPR009839">
    <property type="entry name" value="SseB_N"/>
</dbReference>
<dbReference type="Pfam" id="PF07179">
    <property type="entry name" value="SseB"/>
    <property type="match status" value="2"/>
</dbReference>
<organism evidence="2 3">
    <name type="scientific">Mycolicibacterium sphagni</name>
    <dbReference type="NCBI Taxonomy" id="1786"/>
    <lineage>
        <taxon>Bacteria</taxon>
        <taxon>Bacillati</taxon>
        <taxon>Actinomycetota</taxon>
        <taxon>Actinomycetes</taxon>
        <taxon>Mycobacteriales</taxon>
        <taxon>Mycobacteriaceae</taxon>
        <taxon>Mycolicibacterium</taxon>
    </lineage>
</organism>
<evidence type="ECO:0000313" key="3">
    <source>
        <dbReference type="Proteomes" id="UP000708347"/>
    </source>
</evidence>
<evidence type="ECO:0000313" key="2">
    <source>
        <dbReference type="EMBL" id="NTY60195.1"/>
    </source>
</evidence>
<sequence>MELVDNTVVRTAVAAFAAQPNQKTALEVLRSCMFGDLLLDTTGSDVPTAEGFTAGSRLQFRRGTGPDGKAALFAFTRNKEIARLYPPATPTMSMVNPATGVLDFAKSQQNAWLYIDPAGPTCAVSAAEIDFALRNPNNEALKSATVDLAAGRVDRRAVIDLLRQDGPLLLGVDETSQPGKMAFRTTAMPDGSPGLFAFTSAPEVVAYNPADAVMASTTTKVIDIVRQDGYDGLVINPSGPYVAVTLAELDD</sequence>
<feature type="domain" description="SseB protein N-terminal" evidence="1">
    <location>
        <begin position="10"/>
        <end position="129"/>
    </location>
</feature>
<evidence type="ECO:0000259" key="1">
    <source>
        <dbReference type="Pfam" id="PF07179"/>
    </source>
</evidence>
<name>A0ABX2K1S4_9MYCO</name>
<feature type="domain" description="SseB protein N-terminal" evidence="1">
    <location>
        <begin position="143"/>
        <end position="241"/>
    </location>
</feature>
<gene>
    <name evidence="2" type="ORF">FEG63_11625</name>
</gene>
<comment type="caution">
    <text evidence="2">The sequence shown here is derived from an EMBL/GenBank/DDBJ whole genome shotgun (WGS) entry which is preliminary data.</text>
</comment>
<protein>
    <submittedName>
        <fullName evidence="2">SseB family protein</fullName>
    </submittedName>
</protein>
<keyword evidence="3" id="KW-1185">Reference proteome</keyword>
<dbReference type="EMBL" id="VBSB01000007">
    <property type="protein sequence ID" value="NTY60195.1"/>
    <property type="molecule type" value="Genomic_DNA"/>
</dbReference>
<proteinExistence type="predicted"/>